<keyword evidence="1" id="KW-0694">RNA-binding</keyword>
<organism evidence="4 5">
    <name type="scientific">Penicillium cf. griseofulvum</name>
    <dbReference type="NCBI Taxonomy" id="2972120"/>
    <lineage>
        <taxon>Eukaryota</taxon>
        <taxon>Fungi</taxon>
        <taxon>Dikarya</taxon>
        <taxon>Ascomycota</taxon>
        <taxon>Pezizomycotina</taxon>
        <taxon>Eurotiomycetes</taxon>
        <taxon>Eurotiomycetidae</taxon>
        <taxon>Eurotiales</taxon>
        <taxon>Aspergillaceae</taxon>
        <taxon>Penicillium</taxon>
    </lineage>
</organism>
<dbReference type="Pfam" id="PF02926">
    <property type="entry name" value="THUMP"/>
    <property type="match status" value="1"/>
</dbReference>
<dbReference type="Proteomes" id="UP001150879">
    <property type="component" value="Unassembled WGS sequence"/>
</dbReference>
<dbReference type="AlphaFoldDB" id="A0A9W9J2K3"/>
<evidence type="ECO:0000256" key="1">
    <source>
        <dbReference type="PROSITE-ProRule" id="PRU00529"/>
    </source>
</evidence>
<dbReference type="InterPro" id="IPR004114">
    <property type="entry name" value="THUMP_dom"/>
</dbReference>
<keyword evidence="5" id="KW-1185">Reference proteome</keyword>
<accession>A0A9W9J2K3</accession>
<reference evidence="4" key="1">
    <citation type="submission" date="2022-11" db="EMBL/GenBank/DDBJ databases">
        <authorList>
            <person name="Petersen C."/>
        </authorList>
    </citation>
    <scope>NUCLEOTIDE SEQUENCE</scope>
    <source>
        <strain evidence="4">IBT 16849</strain>
    </source>
</reference>
<sequence>MGKRTMPGSNQPSKKRKGGGKGKYGNHTGKHSSRAAIESGDVGVFVTCDMGKEGKCLSEALDIFSHAIEGNENQEEEHDTDDEDIEAQIRRELEGLQPNKDKKRRFQPLQMDMPCVTFMRLDPSIDPVELVHRLCSEAHAHPETKKSRWIKRMHPVTSIRKTLSVDLAAFAKEILKPHFHSGGPPKTVSLNPLPRSLGLWAVGDPADIGNDPITHLAYAIRPTVRGNSKLNRDMIIKTVADAVGPEHPVNLTNYDLMILVDVAQNVIGMSVVQGDYDKLKRFNLAEIYDPSPKEETAATATTTDTKA</sequence>
<dbReference type="GO" id="GO:0006400">
    <property type="term" value="P:tRNA modification"/>
    <property type="evidence" value="ECO:0007669"/>
    <property type="project" value="InterPro"/>
</dbReference>
<comment type="caution">
    <text evidence="4">The sequence shown here is derived from an EMBL/GenBank/DDBJ whole genome shotgun (WGS) entry which is preliminary data.</text>
</comment>
<dbReference type="PANTHER" id="PTHR13452">
    <property type="entry name" value="THUMP DOMAIN CONTAINING PROTEIN 1-RELATED"/>
    <property type="match status" value="1"/>
</dbReference>
<protein>
    <recommendedName>
        <fullName evidence="3">THUMP domain-containing protein</fullName>
    </recommendedName>
</protein>
<dbReference type="Gene3D" id="3.30.2300.10">
    <property type="entry name" value="THUMP superfamily"/>
    <property type="match status" value="1"/>
</dbReference>
<gene>
    <name evidence="4" type="ORF">N7472_007628</name>
</gene>
<name>A0A9W9J2K3_9EURO</name>
<evidence type="ECO:0000313" key="5">
    <source>
        <dbReference type="Proteomes" id="UP001150879"/>
    </source>
</evidence>
<dbReference type="GO" id="GO:0003723">
    <property type="term" value="F:RNA binding"/>
    <property type="evidence" value="ECO:0007669"/>
    <property type="project" value="UniProtKB-UniRule"/>
</dbReference>
<evidence type="ECO:0000313" key="4">
    <source>
        <dbReference type="EMBL" id="KAJ5188614.1"/>
    </source>
</evidence>
<feature type="region of interest" description="Disordered" evidence="2">
    <location>
        <begin position="1"/>
        <end position="36"/>
    </location>
</feature>
<dbReference type="CDD" id="cd11717">
    <property type="entry name" value="THUMP_THUMPD1_like"/>
    <property type="match status" value="1"/>
</dbReference>
<evidence type="ECO:0000259" key="3">
    <source>
        <dbReference type="PROSITE" id="PS51165"/>
    </source>
</evidence>
<dbReference type="PANTHER" id="PTHR13452:SF10">
    <property type="entry name" value="THUMP DOMAIN-CONTAINING PROTEIN 1"/>
    <property type="match status" value="1"/>
</dbReference>
<evidence type="ECO:0000256" key="2">
    <source>
        <dbReference type="SAM" id="MobiDB-lite"/>
    </source>
</evidence>
<dbReference type="SUPFAM" id="SSF143437">
    <property type="entry name" value="THUMP domain-like"/>
    <property type="match status" value="1"/>
</dbReference>
<feature type="domain" description="THUMP" evidence="3">
    <location>
        <begin position="138"/>
        <end position="273"/>
    </location>
</feature>
<dbReference type="InterPro" id="IPR040183">
    <property type="entry name" value="THUMPD1-like"/>
</dbReference>
<dbReference type="PROSITE" id="PS51165">
    <property type="entry name" value="THUMP"/>
    <property type="match status" value="1"/>
</dbReference>
<proteinExistence type="predicted"/>
<reference evidence="4" key="2">
    <citation type="journal article" date="2023" name="IMA Fungus">
        <title>Comparative genomic study of the Penicillium genus elucidates a diverse pangenome and 15 lateral gene transfer events.</title>
        <authorList>
            <person name="Petersen C."/>
            <person name="Sorensen T."/>
            <person name="Nielsen M.R."/>
            <person name="Sondergaard T.E."/>
            <person name="Sorensen J.L."/>
            <person name="Fitzpatrick D.A."/>
            <person name="Frisvad J.C."/>
            <person name="Nielsen K.L."/>
        </authorList>
    </citation>
    <scope>NUCLEOTIDE SEQUENCE</scope>
    <source>
        <strain evidence="4">IBT 16849</strain>
    </source>
</reference>
<dbReference type="EMBL" id="JAPQKP010000005">
    <property type="protein sequence ID" value="KAJ5188614.1"/>
    <property type="molecule type" value="Genomic_DNA"/>
</dbReference>